<feature type="chain" id="PRO_5043654359" description="Secreted protein" evidence="1">
    <location>
        <begin position="24"/>
        <end position="70"/>
    </location>
</feature>
<dbReference type="AlphaFoldDB" id="A0AAW1KAG4"/>
<organism evidence="2 3">
    <name type="scientific">Saponaria officinalis</name>
    <name type="common">Common soapwort</name>
    <name type="synonym">Lychnis saponaria</name>
    <dbReference type="NCBI Taxonomy" id="3572"/>
    <lineage>
        <taxon>Eukaryota</taxon>
        <taxon>Viridiplantae</taxon>
        <taxon>Streptophyta</taxon>
        <taxon>Embryophyta</taxon>
        <taxon>Tracheophyta</taxon>
        <taxon>Spermatophyta</taxon>
        <taxon>Magnoliopsida</taxon>
        <taxon>eudicotyledons</taxon>
        <taxon>Gunneridae</taxon>
        <taxon>Pentapetalae</taxon>
        <taxon>Caryophyllales</taxon>
        <taxon>Caryophyllaceae</taxon>
        <taxon>Caryophylleae</taxon>
        <taxon>Saponaria</taxon>
    </lineage>
</organism>
<evidence type="ECO:0000313" key="3">
    <source>
        <dbReference type="Proteomes" id="UP001443914"/>
    </source>
</evidence>
<name>A0AAW1KAG4_SAPOF</name>
<dbReference type="Proteomes" id="UP001443914">
    <property type="component" value="Unassembled WGS sequence"/>
</dbReference>
<evidence type="ECO:0000256" key="1">
    <source>
        <dbReference type="SAM" id="SignalP"/>
    </source>
</evidence>
<protein>
    <recommendedName>
        <fullName evidence="4">Secreted protein</fullName>
    </recommendedName>
</protein>
<accession>A0AAW1KAG4</accession>
<gene>
    <name evidence="2" type="ORF">RND81_06G125200</name>
</gene>
<comment type="caution">
    <text evidence="2">The sequence shown here is derived from an EMBL/GenBank/DDBJ whole genome shotgun (WGS) entry which is preliminary data.</text>
</comment>
<keyword evidence="1" id="KW-0732">Signal</keyword>
<dbReference type="EMBL" id="JBDFQZ010000006">
    <property type="protein sequence ID" value="KAK9714852.1"/>
    <property type="molecule type" value="Genomic_DNA"/>
</dbReference>
<evidence type="ECO:0008006" key="4">
    <source>
        <dbReference type="Google" id="ProtNLM"/>
    </source>
</evidence>
<keyword evidence="3" id="KW-1185">Reference proteome</keyword>
<feature type="signal peptide" evidence="1">
    <location>
        <begin position="1"/>
        <end position="23"/>
    </location>
</feature>
<reference evidence="2" key="1">
    <citation type="submission" date="2024-03" db="EMBL/GenBank/DDBJ databases">
        <title>WGS assembly of Saponaria officinalis var. Norfolk2.</title>
        <authorList>
            <person name="Jenkins J."/>
            <person name="Shu S."/>
            <person name="Grimwood J."/>
            <person name="Barry K."/>
            <person name="Goodstein D."/>
            <person name="Schmutz J."/>
            <person name="Leebens-Mack J."/>
            <person name="Osbourn A."/>
        </authorList>
    </citation>
    <scope>NUCLEOTIDE SEQUENCE [LARGE SCALE GENOMIC DNA]</scope>
    <source>
        <strain evidence="2">JIC</strain>
    </source>
</reference>
<proteinExistence type="predicted"/>
<sequence>MFFRVVFLRWVCSVSLDVLSCDAVTPALCAMGLLREFGIWSFLLFMRWVCSMSLNVLSCLEDNDFCRRYT</sequence>
<evidence type="ECO:0000313" key="2">
    <source>
        <dbReference type="EMBL" id="KAK9714852.1"/>
    </source>
</evidence>